<dbReference type="PANTHER" id="PTHR38340:SF1">
    <property type="entry name" value="S-LAYER PROTEIN"/>
    <property type="match status" value="1"/>
</dbReference>
<dbReference type="GO" id="GO:0005576">
    <property type="term" value="C:extracellular region"/>
    <property type="evidence" value="ECO:0007669"/>
    <property type="project" value="UniProtKB-SubCell"/>
</dbReference>
<reference evidence="3" key="1">
    <citation type="submission" date="2020-12" db="EMBL/GenBank/DDBJ databases">
        <title>Bacterial taxonomy.</title>
        <authorList>
            <person name="Pan X."/>
        </authorList>
    </citation>
    <scope>NUCLEOTIDE SEQUENCE</scope>
    <source>
        <strain evidence="3">M0105</strain>
    </source>
</reference>
<dbReference type="Gene3D" id="3.40.50.1110">
    <property type="entry name" value="SGNH hydrolase"/>
    <property type="match status" value="1"/>
</dbReference>
<dbReference type="SUPFAM" id="SSF51120">
    <property type="entry name" value="beta-Roll"/>
    <property type="match status" value="2"/>
</dbReference>
<comment type="caution">
    <text evidence="3">The sequence shown here is derived from an EMBL/GenBank/DDBJ whole genome shotgun (WGS) entry which is preliminary data.</text>
</comment>
<dbReference type="Pfam" id="PF00657">
    <property type="entry name" value="Lipase_GDSL"/>
    <property type="match status" value="1"/>
</dbReference>
<evidence type="ECO:0000256" key="1">
    <source>
        <dbReference type="ARBA" id="ARBA00004613"/>
    </source>
</evidence>
<dbReference type="PANTHER" id="PTHR38340">
    <property type="entry name" value="S-LAYER PROTEIN"/>
    <property type="match status" value="1"/>
</dbReference>
<dbReference type="InterPro" id="IPR011049">
    <property type="entry name" value="Serralysin-like_metalloprot_C"/>
</dbReference>
<dbReference type="InterPro" id="IPR001343">
    <property type="entry name" value="Hemolysn_Ca-bd"/>
</dbReference>
<keyword evidence="4" id="KW-1185">Reference proteome</keyword>
<dbReference type="GO" id="GO:0016788">
    <property type="term" value="F:hydrolase activity, acting on ester bonds"/>
    <property type="evidence" value="ECO:0007669"/>
    <property type="project" value="InterPro"/>
</dbReference>
<gene>
    <name evidence="3" type="ORF">H0I76_07360</name>
</gene>
<dbReference type="InterPro" id="IPR018511">
    <property type="entry name" value="Hemolysin-typ_Ca-bd_CS"/>
</dbReference>
<dbReference type="PROSITE" id="PS00330">
    <property type="entry name" value="HEMOLYSIN_CALCIUM"/>
    <property type="match status" value="2"/>
</dbReference>
<dbReference type="InterPro" id="IPR001087">
    <property type="entry name" value="GDSL"/>
</dbReference>
<dbReference type="InterPro" id="IPR050557">
    <property type="entry name" value="RTX_toxin/Mannuronan_C5-epim"/>
</dbReference>
<keyword evidence="2" id="KW-0964">Secreted</keyword>
<proteinExistence type="predicted"/>
<dbReference type="AlphaFoldDB" id="A0A8J7SBK4"/>
<evidence type="ECO:0000256" key="2">
    <source>
        <dbReference type="ARBA" id="ARBA00022525"/>
    </source>
</evidence>
<accession>A0A8J7SBK4</accession>
<dbReference type="Proteomes" id="UP000655420">
    <property type="component" value="Unassembled WGS sequence"/>
</dbReference>
<evidence type="ECO:0000313" key="3">
    <source>
        <dbReference type="EMBL" id="MBK0399002.1"/>
    </source>
</evidence>
<dbReference type="Gene3D" id="2.150.10.10">
    <property type="entry name" value="Serralysin-like metalloprotease, C-terminal"/>
    <property type="match status" value="1"/>
</dbReference>
<comment type="subcellular location">
    <subcellularLocation>
        <location evidence="1">Secreted</location>
    </subcellularLocation>
</comment>
<dbReference type="PRINTS" id="PR00313">
    <property type="entry name" value="CABNDNGRPT"/>
</dbReference>
<evidence type="ECO:0000313" key="4">
    <source>
        <dbReference type="Proteomes" id="UP000655420"/>
    </source>
</evidence>
<dbReference type="EMBL" id="JAEHHL010000003">
    <property type="protein sequence ID" value="MBK0399002.1"/>
    <property type="molecule type" value="Genomic_DNA"/>
</dbReference>
<protein>
    <submittedName>
        <fullName evidence="3">Uncharacterized protein</fullName>
    </submittedName>
</protein>
<dbReference type="Pfam" id="PF00353">
    <property type="entry name" value="HemolysinCabind"/>
    <property type="match status" value="2"/>
</dbReference>
<name>A0A8J7SBK4_9RHOB</name>
<dbReference type="RefSeq" id="WP_200608846.1">
    <property type="nucleotide sequence ID" value="NZ_JAEHHL010000003.1"/>
</dbReference>
<dbReference type="GO" id="GO:0005509">
    <property type="term" value="F:calcium ion binding"/>
    <property type="evidence" value="ECO:0007669"/>
    <property type="project" value="InterPro"/>
</dbReference>
<sequence>MSGNSFRSPVQKSETAPRYSKIYIVGDSIFDSGGINTLTFGTPTGDYTAFGYGYRTNTQDVDGDGVEDGESYAQQLVTLFGLADQVQNESVAGAEAVRDFTVKEHIDQISLFGASILDVLEFQDRTPPPESLETRMDLAGQIERTLVSFVTDGSPENAAAIITIGSNDFISFLASNLDFIGENAEALGELVASGTLDIPAVIQDPDTPQLIRPFLIEIVTILTGTIEATAGAIYTLATAGIDTLIFANNPSFFTPLVQAAPGLPEGFADLIKPFALAIFDAQNASVEAAIGAFQSDPSITTQFQVIDTFSMVEQIFKDPASFGILNLSEPVYLDTPNGAIDPLTGEQFFFAPPNGDYPDGISLDQSVYFDTVHFSANTHDILSAYSEASLARNLRFLTDEADHFRSGMPSHTGASVDDVVFADLGNDRIFAGGGGDVAFGGGGNDRLFGEWGNDILAGGSGNDHLLGGHGSDVLSGQDGNDHLVGGSGADFMFDGLGDDVSEGGAGDDVFLNVSEEMIGGTRASRDVDQFVGGGGHDTLLLVIGDEAERDAAIEAIEASRGPGGRMGDFAIAELGIEACGIDRVVIFDHLVLPIGTTMDLDLAETIAYGDLWSVLPPAEGGVGLAAAVYDSDQDWWTA</sequence>
<organism evidence="3 4">
    <name type="scientific">Thermohalobaculum xanthum</name>
    <dbReference type="NCBI Taxonomy" id="2753746"/>
    <lineage>
        <taxon>Bacteria</taxon>
        <taxon>Pseudomonadati</taxon>
        <taxon>Pseudomonadota</taxon>
        <taxon>Alphaproteobacteria</taxon>
        <taxon>Rhodobacterales</taxon>
        <taxon>Paracoccaceae</taxon>
        <taxon>Thermohalobaculum</taxon>
    </lineage>
</organism>
<dbReference type="InterPro" id="IPR036514">
    <property type="entry name" value="SGNH_hydro_sf"/>
</dbReference>